<protein>
    <submittedName>
        <fullName evidence="1">Uncharacterized protein</fullName>
    </submittedName>
</protein>
<evidence type="ECO:0000313" key="2">
    <source>
        <dbReference type="EMBL" id="CAF1633399.1"/>
    </source>
</evidence>
<organism evidence="1 4">
    <name type="scientific">Adineta steineri</name>
    <dbReference type="NCBI Taxonomy" id="433720"/>
    <lineage>
        <taxon>Eukaryota</taxon>
        <taxon>Metazoa</taxon>
        <taxon>Spiralia</taxon>
        <taxon>Gnathifera</taxon>
        <taxon>Rotifera</taxon>
        <taxon>Eurotatoria</taxon>
        <taxon>Bdelloidea</taxon>
        <taxon>Adinetida</taxon>
        <taxon>Adinetidae</taxon>
        <taxon>Adineta</taxon>
    </lineage>
</organism>
<keyword evidence="3" id="KW-1185">Reference proteome</keyword>
<evidence type="ECO:0000313" key="4">
    <source>
        <dbReference type="Proteomes" id="UP000663877"/>
    </source>
</evidence>
<reference evidence="1" key="1">
    <citation type="submission" date="2021-02" db="EMBL/GenBank/DDBJ databases">
        <authorList>
            <person name="Nowell W R."/>
        </authorList>
    </citation>
    <scope>NUCLEOTIDE SEQUENCE</scope>
</reference>
<evidence type="ECO:0000313" key="1">
    <source>
        <dbReference type="EMBL" id="CAF1461738.1"/>
    </source>
</evidence>
<dbReference type="OrthoDB" id="2019384at2759"/>
<sequence length="116" mass="13710">MSILLLIYASYFIFIAICNGFNELLSIIIDVRIESDESECNYWLRNNIYTHCVYFWNCFNGEDEIGYDESLLILNCSCNEHIYIYFNLYNNQVDCPSAFDAPVLYNRYSRNNTNGF</sequence>
<dbReference type="Proteomes" id="UP000663877">
    <property type="component" value="Unassembled WGS sequence"/>
</dbReference>
<dbReference type="AlphaFoldDB" id="A0A815QBQ3"/>
<gene>
    <name evidence="1" type="ORF">BJG266_LOCUS41015</name>
    <name evidence="2" type="ORF">QVE165_LOCUS57882</name>
</gene>
<comment type="caution">
    <text evidence="1">The sequence shown here is derived from an EMBL/GenBank/DDBJ whole genome shotgun (WGS) entry which is preliminary data.</text>
</comment>
<dbReference type="EMBL" id="CAJNOI010002175">
    <property type="protein sequence ID" value="CAF1461738.1"/>
    <property type="molecule type" value="Genomic_DNA"/>
</dbReference>
<name>A0A815QBQ3_9BILA</name>
<accession>A0A815QBQ3</accession>
<proteinExistence type="predicted"/>
<dbReference type="Proteomes" id="UP000663832">
    <property type="component" value="Unassembled WGS sequence"/>
</dbReference>
<evidence type="ECO:0000313" key="3">
    <source>
        <dbReference type="Proteomes" id="UP000663832"/>
    </source>
</evidence>
<dbReference type="EMBL" id="CAJNOM010002493">
    <property type="protein sequence ID" value="CAF1633399.1"/>
    <property type="molecule type" value="Genomic_DNA"/>
</dbReference>